<evidence type="ECO:0000313" key="1">
    <source>
        <dbReference type="EMBL" id="GAA4461942.1"/>
    </source>
</evidence>
<keyword evidence="2" id="KW-1185">Reference proteome</keyword>
<dbReference type="EMBL" id="BAABHD010000066">
    <property type="protein sequence ID" value="GAA4461942.1"/>
    <property type="molecule type" value="Genomic_DNA"/>
</dbReference>
<reference evidence="2" key="1">
    <citation type="journal article" date="2019" name="Int. J. Syst. Evol. Microbiol.">
        <title>The Global Catalogue of Microorganisms (GCM) 10K type strain sequencing project: providing services to taxonomists for standard genome sequencing and annotation.</title>
        <authorList>
            <consortium name="The Broad Institute Genomics Platform"/>
            <consortium name="The Broad Institute Genome Sequencing Center for Infectious Disease"/>
            <person name="Wu L."/>
            <person name="Ma J."/>
        </authorList>
    </citation>
    <scope>NUCLEOTIDE SEQUENCE [LARGE SCALE GENOMIC DNA]</scope>
    <source>
        <strain evidence="2">JCM 17927</strain>
    </source>
</reference>
<gene>
    <name evidence="1" type="ORF">GCM10023189_38030</name>
</gene>
<dbReference type="RefSeq" id="WP_345245941.1">
    <property type="nucleotide sequence ID" value="NZ_BAABHD010000066.1"/>
</dbReference>
<comment type="caution">
    <text evidence="1">The sequence shown here is derived from an EMBL/GenBank/DDBJ whole genome shotgun (WGS) entry which is preliminary data.</text>
</comment>
<organism evidence="1 2">
    <name type="scientific">Nibrella saemangeumensis</name>
    <dbReference type="NCBI Taxonomy" id="1084526"/>
    <lineage>
        <taxon>Bacteria</taxon>
        <taxon>Pseudomonadati</taxon>
        <taxon>Bacteroidota</taxon>
        <taxon>Cytophagia</taxon>
        <taxon>Cytophagales</taxon>
        <taxon>Spirosomataceae</taxon>
        <taxon>Nibrella</taxon>
    </lineage>
</organism>
<dbReference type="Proteomes" id="UP001501175">
    <property type="component" value="Unassembled WGS sequence"/>
</dbReference>
<dbReference type="InterPro" id="IPR016032">
    <property type="entry name" value="Sig_transdc_resp-reg_C-effctor"/>
</dbReference>
<evidence type="ECO:0000313" key="2">
    <source>
        <dbReference type="Proteomes" id="UP001501175"/>
    </source>
</evidence>
<protein>
    <recommendedName>
        <fullName evidence="3">RNA polymerase sigma factor, sigma-70 family</fullName>
    </recommendedName>
</protein>
<accession>A0ABP8N8U5</accession>
<proteinExistence type="predicted"/>
<sequence>MGKVCKENNEASENVTLNWDEFIYTTRLFVLGKILHENIWAEGDSEQLAYDITMDAIKLYFEKIVLGETVRNPKAYIFKIINNELRGRKFVRRCISRRNSIDIDLRIDAEDNESFLFEDFYPQLHTEIECFLSEGTITERVKKLTDILISYKLTPDEISVAALWYLGYKGNEIATELRLSKSKVCRISKSLESKLAL</sequence>
<evidence type="ECO:0008006" key="3">
    <source>
        <dbReference type="Google" id="ProtNLM"/>
    </source>
</evidence>
<name>A0ABP8N8U5_9BACT</name>
<dbReference type="SUPFAM" id="SSF46894">
    <property type="entry name" value="C-terminal effector domain of the bipartite response regulators"/>
    <property type="match status" value="1"/>
</dbReference>